<comment type="caution">
    <text evidence="1">The sequence shown here is derived from an EMBL/GenBank/DDBJ whole genome shotgun (WGS) entry which is preliminary data.</text>
</comment>
<protein>
    <submittedName>
        <fullName evidence="1">Uncharacterized protein</fullName>
    </submittedName>
</protein>
<reference evidence="1 2" key="1">
    <citation type="journal article" date="2019" name="Sci. Rep.">
        <title>Orb-weaving spider Araneus ventricosus genome elucidates the spidroin gene catalogue.</title>
        <authorList>
            <person name="Kono N."/>
            <person name="Nakamura H."/>
            <person name="Ohtoshi R."/>
            <person name="Moran D.A.P."/>
            <person name="Shinohara A."/>
            <person name="Yoshida Y."/>
            <person name="Fujiwara M."/>
            <person name="Mori M."/>
            <person name="Tomita M."/>
            <person name="Arakawa K."/>
        </authorList>
    </citation>
    <scope>NUCLEOTIDE SEQUENCE [LARGE SCALE GENOMIC DNA]</scope>
</reference>
<dbReference type="Proteomes" id="UP000499080">
    <property type="component" value="Unassembled WGS sequence"/>
</dbReference>
<evidence type="ECO:0000313" key="2">
    <source>
        <dbReference type="Proteomes" id="UP000499080"/>
    </source>
</evidence>
<evidence type="ECO:0000313" key="1">
    <source>
        <dbReference type="EMBL" id="GBO08964.1"/>
    </source>
</evidence>
<dbReference type="AlphaFoldDB" id="A0A4Y2UA48"/>
<organism evidence="1 2">
    <name type="scientific">Araneus ventricosus</name>
    <name type="common">Orbweaver spider</name>
    <name type="synonym">Epeira ventricosa</name>
    <dbReference type="NCBI Taxonomy" id="182803"/>
    <lineage>
        <taxon>Eukaryota</taxon>
        <taxon>Metazoa</taxon>
        <taxon>Ecdysozoa</taxon>
        <taxon>Arthropoda</taxon>
        <taxon>Chelicerata</taxon>
        <taxon>Arachnida</taxon>
        <taxon>Araneae</taxon>
        <taxon>Araneomorphae</taxon>
        <taxon>Entelegynae</taxon>
        <taxon>Araneoidea</taxon>
        <taxon>Araneidae</taxon>
        <taxon>Araneus</taxon>
    </lineage>
</organism>
<keyword evidence="2" id="KW-1185">Reference proteome</keyword>
<gene>
    <name evidence="1" type="ORF">AVEN_144006_1</name>
</gene>
<proteinExistence type="predicted"/>
<accession>A0A4Y2UA48</accession>
<sequence length="115" mass="12806">MTIKAVYEFLLNRNAQNCRNSLLSPKQQLRGGSWTQCVVERWRQVSVTMRTAEHHVTREDSEVEGLSARCVDRDVPTNFSKGLDLGNLEATGNSSSCSSNPVRALLDTRHVALSC</sequence>
<dbReference type="EMBL" id="BGPR01034536">
    <property type="protein sequence ID" value="GBO08964.1"/>
    <property type="molecule type" value="Genomic_DNA"/>
</dbReference>
<name>A0A4Y2UA48_ARAVE</name>